<accession>A0A2A6BR40</accession>
<name>A0A2A6BR40_PRIPA</name>
<proteinExistence type="predicted"/>
<dbReference type="AlphaFoldDB" id="A0A2A6BR40"/>
<protein>
    <submittedName>
        <fullName evidence="1">Uncharacterized protein</fullName>
    </submittedName>
</protein>
<gene>
    <name evidence="1" type="primary">WBGene00205783</name>
</gene>
<keyword evidence="2" id="KW-1185">Reference proteome</keyword>
<accession>A0A8R1YMA9</accession>
<sequence>MKFLLLLLCLCAVATASIYTRHPVKEVGLFPLPPTVTKDVTRRATTTWHCGTRTWTRKATKRTPLPREASGCLCIIWPCACDMRQWQNNGKFKVDVKKELP</sequence>
<dbReference type="Proteomes" id="UP000005239">
    <property type="component" value="Unassembled WGS sequence"/>
</dbReference>
<dbReference type="EnsemblMetazoa" id="PPA32923.1">
    <property type="protein sequence ID" value="PPA32923.1"/>
    <property type="gene ID" value="WBGene00205783"/>
</dbReference>
<organism evidence="1 2">
    <name type="scientific">Pristionchus pacificus</name>
    <name type="common">Parasitic nematode worm</name>
    <dbReference type="NCBI Taxonomy" id="54126"/>
    <lineage>
        <taxon>Eukaryota</taxon>
        <taxon>Metazoa</taxon>
        <taxon>Ecdysozoa</taxon>
        <taxon>Nematoda</taxon>
        <taxon>Chromadorea</taxon>
        <taxon>Rhabditida</taxon>
        <taxon>Rhabditina</taxon>
        <taxon>Diplogasteromorpha</taxon>
        <taxon>Diplogasteroidea</taxon>
        <taxon>Neodiplogasteridae</taxon>
        <taxon>Pristionchus</taxon>
    </lineage>
</organism>
<evidence type="ECO:0000313" key="1">
    <source>
        <dbReference type="EnsemblMetazoa" id="PPA32923.1"/>
    </source>
</evidence>
<reference evidence="2" key="1">
    <citation type="journal article" date="2008" name="Nat. Genet.">
        <title>The Pristionchus pacificus genome provides a unique perspective on nematode lifestyle and parasitism.</title>
        <authorList>
            <person name="Dieterich C."/>
            <person name="Clifton S.W."/>
            <person name="Schuster L.N."/>
            <person name="Chinwalla A."/>
            <person name="Delehaunty K."/>
            <person name="Dinkelacker I."/>
            <person name="Fulton L."/>
            <person name="Fulton R."/>
            <person name="Godfrey J."/>
            <person name="Minx P."/>
            <person name="Mitreva M."/>
            <person name="Roeseler W."/>
            <person name="Tian H."/>
            <person name="Witte H."/>
            <person name="Yang S.P."/>
            <person name="Wilson R.K."/>
            <person name="Sommer R.J."/>
        </authorList>
    </citation>
    <scope>NUCLEOTIDE SEQUENCE [LARGE SCALE GENOMIC DNA]</scope>
    <source>
        <strain evidence="2">PS312</strain>
    </source>
</reference>
<evidence type="ECO:0000313" key="2">
    <source>
        <dbReference type="Proteomes" id="UP000005239"/>
    </source>
</evidence>
<reference evidence="1" key="2">
    <citation type="submission" date="2022-06" db="UniProtKB">
        <authorList>
            <consortium name="EnsemblMetazoa"/>
        </authorList>
    </citation>
    <scope>IDENTIFICATION</scope>
    <source>
        <strain evidence="1">PS312</strain>
    </source>
</reference>